<evidence type="ECO:0000256" key="1">
    <source>
        <dbReference type="ARBA" id="ARBA00004687"/>
    </source>
</evidence>
<evidence type="ECO:0000313" key="4">
    <source>
        <dbReference type="EMBL" id="CCC48109.1"/>
    </source>
</evidence>
<name>G0TVZ3_TRYVY</name>
<dbReference type="InterPro" id="IPR044215">
    <property type="entry name" value="PIG-H"/>
</dbReference>
<sequence length="281" mass="31371">MYSSDHKCQEGEASQSPSPKLVVEHHVTVTGAVVDLFQTDYSESVRTYRLCRSSTRRLSFSTVVSSNDAKSLMLLIFLVLAPHRFLINFLWPSEALTNAAVEGDRYGNGDGASSLSSMEPVEQGPFCLLAVCFCCLLLLGRLVYAASRVHVEEITVIRGLGLQVSTYGLLGAEKSRRFIDNKLLRDLIIHDAFFRTQVIFFLSATIENEAQRLVLFEETLPRLAVLRPVLCGLRHILFDEPEEWTTSTGSEEVIDAECQELCMERRVQTVADGVQCCNGKQ</sequence>
<dbReference type="VEuPathDB" id="TriTrypDB:TvY486_0503100"/>
<reference evidence="4" key="1">
    <citation type="journal article" date="2012" name="Proc. Natl. Acad. Sci. U.S.A.">
        <title>Antigenic diversity is generated by distinct evolutionary mechanisms in African trypanosome species.</title>
        <authorList>
            <person name="Jackson A.P."/>
            <person name="Berry A."/>
            <person name="Aslett M."/>
            <person name="Allison H.C."/>
            <person name="Burton P."/>
            <person name="Vavrova-Anderson J."/>
            <person name="Brown R."/>
            <person name="Browne H."/>
            <person name="Corton N."/>
            <person name="Hauser H."/>
            <person name="Gamble J."/>
            <person name="Gilderthorp R."/>
            <person name="Marcello L."/>
            <person name="McQuillan J."/>
            <person name="Otto T.D."/>
            <person name="Quail M.A."/>
            <person name="Sanders M.J."/>
            <person name="van Tonder A."/>
            <person name="Ginger M.L."/>
            <person name="Field M.C."/>
            <person name="Barry J.D."/>
            <person name="Hertz-Fowler C."/>
            <person name="Berriman M."/>
        </authorList>
    </citation>
    <scope>NUCLEOTIDE SEQUENCE</scope>
    <source>
        <strain evidence="4">Y486</strain>
    </source>
</reference>
<dbReference type="OMA" id="QELCMER"/>
<dbReference type="GO" id="GO:0000506">
    <property type="term" value="C:glycosylphosphatidylinositol-N-acetylglucosaminyltransferase (GPI-GnT) complex"/>
    <property type="evidence" value="ECO:0007669"/>
    <property type="project" value="InterPro"/>
</dbReference>
<dbReference type="EMBL" id="HE573021">
    <property type="protein sequence ID" value="CCC48109.1"/>
    <property type="molecule type" value="Genomic_DNA"/>
</dbReference>
<comment type="similarity">
    <text evidence="2">Belongs to the PIGH family.</text>
</comment>
<dbReference type="PANTHER" id="PTHR15231">
    <property type="entry name" value="PHOSPHATIDYLINOSITOL N-ACETYLGLUCOSAMINYLTRANSFERASE SUBUNIT H"/>
    <property type="match status" value="1"/>
</dbReference>
<dbReference type="PANTHER" id="PTHR15231:SF1">
    <property type="entry name" value="PHOSPHATIDYLINOSITOL N-ACETYLGLUCOSAMINYLTRANSFERASE SUBUNIT H"/>
    <property type="match status" value="1"/>
</dbReference>
<dbReference type="Pfam" id="PF10181">
    <property type="entry name" value="PIG-H"/>
    <property type="match status" value="1"/>
</dbReference>
<organism evidence="4">
    <name type="scientific">Trypanosoma vivax (strain Y486)</name>
    <dbReference type="NCBI Taxonomy" id="1055687"/>
    <lineage>
        <taxon>Eukaryota</taxon>
        <taxon>Discoba</taxon>
        <taxon>Euglenozoa</taxon>
        <taxon>Kinetoplastea</taxon>
        <taxon>Metakinetoplastina</taxon>
        <taxon>Trypanosomatida</taxon>
        <taxon>Trypanosomatidae</taxon>
        <taxon>Trypanosoma</taxon>
        <taxon>Duttonella</taxon>
    </lineage>
</organism>
<dbReference type="GO" id="GO:0006506">
    <property type="term" value="P:GPI anchor biosynthetic process"/>
    <property type="evidence" value="ECO:0007669"/>
    <property type="project" value="UniProtKB-UniPathway"/>
</dbReference>
<feature type="domain" description="Phosphatidylinositol N-acetylglucosaminyltransferase subunit H conserved" evidence="3">
    <location>
        <begin position="154"/>
        <end position="217"/>
    </location>
</feature>
<protein>
    <recommendedName>
        <fullName evidence="3">Phosphatidylinositol N-acetylglucosaminyltransferase subunit H conserved domain-containing protein</fullName>
    </recommendedName>
</protein>
<comment type="pathway">
    <text evidence="1">Glycolipid biosynthesis; glycosylphosphatidylinositol-anchor biosynthesis.</text>
</comment>
<evidence type="ECO:0000259" key="3">
    <source>
        <dbReference type="Pfam" id="PF10181"/>
    </source>
</evidence>
<evidence type="ECO:0000256" key="2">
    <source>
        <dbReference type="ARBA" id="ARBA00009610"/>
    </source>
</evidence>
<accession>G0TVZ3</accession>
<proteinExistence type="inferred from homology"/>
<gene>
    <name evidence="4" type="ORF">TVY486_0503100</name>
</gene>
<dbReference type="InterPro" id="IPR019328">
    <property type="entry name" value="PIGH-H_dom"/>
</dbReference>
<dbReference type="AlphaFoldDB" id="G0TVZ3"/>
<dbReference type="UniPathway" id="UPA00196"/>